<dbReference type="Proteomes" id="UP000654918">
    <property type="component" value="Unassembled WGS sequence"/>
</dbReference>
<name>A0A8H6KC55_9PEZI</name>
<evidence type="ECO:0000313" key="1">
    <source>
        <dbReference type="EMBL" id="KAF6828583.1"/>
    </source>
</evidence>
<keyword evidence="2" id="KW-1185">Reference proteome</keyword>
<comment type="caution">
    <text evidence="1">The sequence shown here is derived from an EMBL/GenBank/DDBJ whole genome shotgun (WGS) entry which is preliminary data.</text>
</comment>
<proteinExistence type="predicted"/>
<organism evidence="1 2">
    <name type="scientific">Colletotrichum plurivorum</name>
    <dbReference type="NCBI Taxonomy" id="2175906"/>
    <lineage>
        <taxon>Eukaryota</taxon>
        <taxon>Fungi</taxon>
        <taxon>Dikarya</taxon>
        <taxon>Ascomycota</taxon>
        <taxon>Pezizomycotina</taxon>
        <taxon>Sordariomycetes</taxon>
        <taxon>Hypocreomycetidae</taxon>
        <taxon>Glomerellales</taxon>
        <taxon>Glomerellaceae</taxon>
        <taxon>Colletotrichum</taxon>
        <taxon>Colletotrichum orchidearum species complex</taxon>
    </lineage>
</organism>
<accession>A0A8H6KC55</accession>
<dbReference type="AlphaFoldDB" id="A0A8H6KC55"/>
<evidence type="ECO:0000313" key="2">
    <source>
        <dbReference type="Proteomes" id="UP000654918"/>
    </source>
</evidence>
<dbReference type="EMBL" id="WIGO01000120">
    <property type="protein sequence ID" value="KAF6828583.1"/>
    <property type="molecule type" value="Genomic_DNA"/>
</dbReference>
<reference evidence="1" key="1">
    <citation type="journal article" date="2020" name="Phytopathology">
        <title>Genome Sequence Resources of Colletotrichum truncatum, C. plurivorum, C. musicola, and C. sojae: Four Species Pathogenic to Soybean (Glycine max).</title>
        <authorList>
            <person name="Rogerio F."/>
            <person name="Boufleur T.R."/>
            <person name="Ciampi-Guillardi M."/>
            <person name="Sukno S.A."/>
            <person name="Thon M.R."/>
            <person name="Massola Junior N.S."/>
            <person name="Baroncelli R."/>
        </authorList>
    </citation>
    <scope>NUCLEOTIDE SEQUENCE</scope>
    <source>
        <strain evidence="1">LFN00145</strain>
    </source>
</reference>
<sequence length="544" mass="61968">MDDMDDSISSKTLEFLFFPERFPIAPSNPSSKDMSLRELRQALPGAQGPATLPYNIFFHIIDILAARAEKETEVIHHYITVADNTASGFNISDQVDFYEYDGLVPQRRRLDLIRNLIQIESKTRKHILATTFRPVEMIFSSFYPDHEIFTAISITTGGTVSRRSNKPRDTALPITKASVPELAMWVKLVGKPVFQPRWPELERRGIRVFVHEDYDDATVHLDVLELANTPQGLRMKFLDPEGKRYDAHVADDPYEQRPCNFVMLPLEGVMAMLTQHIIVSNDTGFRRWHLSNETFLDVIDVLILGAEESAVPLCLTLSSKDGQLKVEGNRLAFKDNDVVVSQKQRFQQLRLALQICRRTRGMAQRKFPPIEISVLGGLSMVGWTLPTLDRFIPLGDGFCWEPIRITASLGEEFTRCLGILEYVPFDMFKGGNAEEKFETMLSLPNLRIIRFIIGFRVELPSWSLVKPHDHGEKLWMERSTFLDEETRDLVNGPALRSFLDEAKKIGVAVLASEQGRVGKRDVQIFCEGDAVRMRMSNPICTCYN</sequence>
<gene>
    <name evidence="1" type="ORF">CPLU01_08452</name>
</gene>
<protein>
    <submittedName>
        <fullName evidence="1">Uncharacterized protein</fullName>
    </submittedName>
</protein>